<evidence type="ECO:0000313" key="3">
    <source>
        <dbReference type="EMBL" id="CAH0713655.1"/>
    </source>
</evidence>
<feature type="compositionally biased region" description="Basic residues" evidence="1">
    <location>
        <begin position="181"/>
        <end position="194"/>
    </location>
</feature>
<feature type="non-terminal residue" evidence="3">
    <location>
        <position position="295"/>
    </location>
</feature>
<dbReference type="EMBL" id="OV170221">
    <property type="protein sequence ID" value="CAH0713655.1"/>
    <property type="molecule type" value="Genomic_DNA"/>
</dbReference>
<dbReference type="InterPro" id="IPR001005">
    <property type="entry name" value="SANT/Myb"/>
</dbReference>
<dbReference type="Proteomes" id="UP000838878">
    <property type="component" value="Chromosome 1"/>
</dbReference>
<accession>A0A8J9Y545</accession>
<dbReference type="SMART" id="SM00595">
    <property type="entry name" value="MADF"/>
    <property type="match status" value="1"/>
</dbReference>
<dbReference type="SMART" id="SM00717">
    <property type="entry name" value="SANT"/>
    <property type="match status" value="1"/>
</dbReference>
<dbReference type="InterPro" id="IPR006578">
    <property type="entry name" value="MADF-dom"/>
</dbReference>
<organism evidence="3 4">
    <name type="scientific">Brenthis ino</name>
    <name type="common">lesser marbled fritillary</name>
    <dbReference type="NCBI Taxonomy" id="405034"/>
    <lineage>
        <taxon>Eukaryota</taxon>
        <taxon>Metazoa</taxon>
        <taxon>Ecdysozoa</taxon>
        <taxon>Arthropoda</taxon>
        <taxon>Hexapoda</taxon>
        <taxon>Insecta</taxon>
        <taxon>Pterygota</taxon>
        <taxon>Neoptera</taxon>
        <taxon>Endopterygota</taxon>
        <taxon>Lepidoptera</taxon>
        <taxon>Glossata</taxon>
        <taxon>Ditrysia</taxon>
        <taxon>Papilionoidea</taxon>
        <taxon>Nymphalidae</taxon>
        <taxon>Heliconiinae</taxon>
        <taxon>Argynnini</taxon>
        <taxon>Brenthis</taxon>
    </lineage>
</organism>
<gene>
    <name evidence="3" type="ORF">BINO364_LOCUS797</name>
</gene>
<name>A0A8J9Y545_9NEOP</name>
<dbReference type="AlphaFoldDB" id="A0A8J9Y545"/>
<dbReference type="OrthoDB" id="5984255at2759"/>
<feature type="domain" description="Myb-like" evidence="2">
    <location>
        <begin position="4"/>
        <end position="68"/>
    </location>
</feature>
<evidence type="ECO:0000259" key="2">
    <source>
        <dbReference type="SMART" id="SM00717"/>
    </source>
</evidence>
<dbReference type="Pfam" id="PF10545">
    <property type="entry name" value="MADF_DNA_bdg"/>
    <property type="match status" value="1"/>
</dbReference>
<dbReference type="CDD" id="cd00167">
    <property type="entry name" value="SANT"/>
    <property type="match status" value="1"/>
</dbReference>
<proteinExistence type="predicted"/>
<dbReference type="PANTHER" id="PTHR12243:SF67">
    <property type="entry name" value="COREPRESSOR OF PANGOLIN, ISOFORM A-RELATED"/>
    <property type="match status" value="1"/>
</dbReference>
<sequence>MPLNAAGWTTEEEEKLIQLVQPHTHLYYWLDPSRKNILTRERTWQEIANELFKPVEECKKRWRGLRDGYTRNKRMGAVHKSKVPIFEKLQFLDSMPLDNMPLDVGYKKQEVEEVLEADGQIQEEQITTEQNNVITDNQEYYEITLVDGPNQDTEMKLPQIIKIESKKIKLESTDATDKVPPKKVGRKNAGRKKSVPVPRNIAPIKILPKPVVMGEPRIIKRVEESKSPEQRTEAIDKLIEKVLKENTNEIDIFFRSMAACVKKLQPNLIPKVKMEVCNVIAKYEMQSFDKNHQIV</sequence>
<feature type="region of interest" description="Disordered" evidence="1">
    <location>
        <begin position="172"/>
        <end position="195"/>
    </location>
</feature>
<evidence type="ECO:0000256" key="1">
    <source>
        <dbReference type="SAM" id="MobiDB-lite"/>
    </source>
</evidence>
<reference evidence="3" key="1">
    <citation type="submission" date="2021-12" db="EMBL/GenBank/DDBJ databases">
        <authorList>
            <person name="Martin H S."/>
        </authorList>
    </citation>
    <scope>NUCLEOTIDE SEQUENCE</scope>
</reference>
<keyword evidence="4" id="KW-1185">Reference proteome</keyword>
<dbReference type="InterPro" id="IPR039353">
    <property type="entry name" value="TF_Adf1"/>
</dbReference>
<protein>
    <recommendedName>
        <fullName evidence="2">Myb-like domain-containing protein</fullName>
    </recommendedName>
</protein>
<dbReference type="PANTHER" id="PTHR12243">
    <property type="entry name" value="MADF DOMAIN TRANSCRIPTION FACTOR"/>
    <property type="match status" value="1"/>
</dbReference>
<evidence type="ECO:0000313" key="4">
    <source>
        <dbReference type="Proteomes" id="UP000838878"/>
    </source>
</evidence>
<dbReference type="Gene3D" id="1.10.10.60">
    <property type="entry name" value="Homeodomain-like"/>
    <property type="match status" value="1"/>
</dbReference>